<keyword evidence="3 6" id="KW-1133">Transmembrane helix</keyword>
<dbReference type="InParanoid" id="A0A7M7HM06"/>
<keyword evidence="5" id="KW-0297">G-protein coupled receptor</keyword>
<reference evidence="9" key="1">
    <citation type="submission" date="2015-02" db="EMBL/GenBank/DDBJ databases">
        <title>Genome sequencing for Strongylocentrotus purpuratus.</title>
        <authorList>
            <person name="Murali S."/>
            <person name="Liu Y."/>
            <person name="Vee V."/>
            <person name="English A."/>
            <person name="Wang M."/>
            <person name="Skinner E."/>
            <person name="Han Y."/>
            <person name="Muzny D.M."/>
            <person name="Worley K.C."/>
            <person name="Gibbs R.A."/>
        </authorList>
    </citation>
    <scope>NUCLEOTIDE SEQUENCE</scope>
</reference>
<dbReference type="InterPro" id="IPR000276">
    <property type="entry name" value="GPCR_Rhodpsn"/>
</dbReference>
<keyword evidence="2 5" id="KW-0812">Transmembrane</keyword>
<dbReference type="InterPro" id="IPR017452">
    <property type="entry name" value="GPCR_Rhodpsn_7TM"/>
</dbReference>
<dbReference type="GO" id="GO:0004930">
    <property type="term" value="F:G protein-coupled receptor activity"/>
    <property type="evidence" value="ECO:0007669"/>
    <property type="project" value="UniProtKB-KW"/>
</dbReference>
<evidence type="ECO:0000313" key="9">
    <source>
        <dbReference type="Proteomes" id="UP000007110"/>
    </source>
</evidence>
<feature type="transmembrane region" description="Helical" evidence="6">
    <location>
        <begin position="32"/>
        <end position="57"/>
    </location>
</feature>
<feature type="domain" description="G-protein coupled receptors family 1 profile" evidence="7">
    <location>
        <begin position="49"/>
        <end position="312"/>
    </location>
</feature>
<keyword evidence="5" id="KW-0675">Receptor</keyword>
<dbReference type="OMA" id="WISISCS"/>
<evidence type="ECO:0000256" key="3">
    <source>
        <dbReference type="ARBA" id="ARBA00022989"/>
    </source>
</evidence>
<feature type="transmembrane region" description="Helical" evidence="6">
    <location>
        <begin position="69"/>
        <end position="86"/>
    </location>
</feature>
<dbReference type="SUPFAM" id="SSF81321">
    <property type="entry name" value="Family A G protein-coupled receptor-like"/>
    <property type="match status" value="1"/>
</dbReference>
<evidence type="ECO:0000256" key="6">
    <source>
        <dbReference type="SAM" id="Phobius"/>
    </source>
</evidence>
<dbReference type="RefSeq" id="XP_011680814.2">
    <property type="nucleotide sequence ID" value="XM_011682512.2"/>
</dbReference>
<evidence type="ECO:0000256" key="5">
    <source>
        <dbReference type="RuleBase" id="RU000688"/>
    </source>
</evidence>
<comment type="subcellular location">
    <subcellularLocation>
        <location evidence="1">Membrane</location>
    </subcellularLocation>
</comment>
<feature type="transmembrane region" description="Helical" evidence="6">
    <location>
        <begin position="190"/>
        <end position="217"/>
    </location>
</feature>
<evidence type="ECO:0000256" key="2">
    <source>
        <dbReference type="ARBA" id="ARBA00022692"/>
    </source>
</evidence>
<evidence type="ECO:0000256" key="4">
    <source>
        <dbReference type="ARBA" id="ARBA00023136"/>
    </source>
</evidence>
<dbReference type="PROSITE" id="PS50262">
    <property type="entry name" value="G_PROTEIN_RECEP_F1_2"/>
    <property type="match status" value="1"/>
</dbReference>
<dbReference type="OrthoDB" id="9445642at2759"/>
<dbReference type="Gene3D" id="1.20.1070.10">
    <property type="entry name" value="Rhodopsin 7-helix transmembrane proteins"/>
    <property type="match status" value="1"/>
</dbReference>
<dbReference type="Pfam" id="PF00001">
    <property type="entry name" value="7tm_1"/>
    <property type="match status" value="1"/>
</dbReference>
<accession>A0A7M7HM06</accession>
<keyword evidence="5" id="KW-0807">Transducer</keyword>
<feature type="transmembrane region" description="Helical" evidence="6">
    <location>
        <begin position="293"/>
        <end position="314"/>
    </location>
</feature>
<dbReference type="AlphaFoldDB" id="A0A7M7HM06"/>
<feature type="transmembrane region" description="Helical" evidence="6">
    <location>
        <begin position="150"/>
        <end position="170"/>
    </location>
</feature>
<feature type="transmembrane region" description="Helical" evidence="6">
    <location>
        <begin position="257"/>
        <end position="281"/>
    </location>
</feature>
<proteinExistence type="inferred from homology"/>
<protein>
    <recommendedName>
        <fullName evidence="7">G-protein coupled receptors family 1 profile domain-containing protein</fullName>
    </recommendedName>
</protein>
<evidence type="ECO:0000256" key="1">
    <source>
        <dbReference type="ARBA" id="ARBA00004370"/>
    </source>
</evidence>
<organism evidence="8 9">
    <name type="scientific">Strongylocentrotus purpuratus</name>
    <name type="common">Purple sea urchin</name>
    <dbReference type="NCBI Taxonomy" id="7668"/>
    <lineage>
        <taxon>Eukaryota</taxon>
        <taxon>Metazoa</taxon>
        <taxon>Echinodermata</taxon>
        <taxon>Eleutherozoa</taxon>
        <taxon>Echinozoa</taxon>
        <taxon>Echinoidea</taxon>
        <taxon>Euechinoidea</taxon>
        <taxon>Echinacea</taxon>
        <taxon>Camarodonta</taxon>
        <taxon>Echinidea</taxon>
        <taxon>Strongylocentrotidae</taxon>
        <taxon>Strongylocentrotus</taxon>
    </lineage>
</organism>
<comment type="similarity">
    <text evidence="5">Belongs to the G-protein coupled receptor 1 family.</text>
</comment>
<sequence length="356" mass="40350">MEQHSESIEISSAVDDVNSTNTSDWSWTPITWSWWLIIQLVLAILGISGNLLVILVLFQRRKYRKPTDILIGGLAVADFITSIFMIPQPKLSGVPDTILGEIACKLIYSSVFLWISISCSVFTLTAIAIERYIAVVHPFQFKHWVTPRKIIVWFLIIGLAAIAINSRTFGTTWVDSEHGKCMHKYNVPGVQTFSGIMVFLVLFIIPTLIMLVSYSLIARSLRLRSRLYKLQKGVQSSSNVSGPSDRLLVARNKVIKLMFVVIIIFIVCWAADSVALLAYNMRWVERSYLYSPVYHVLVVMAYFNTCANPLIYAIHYPEFRLAVKDLFFGSRTVRSSLFGKDYNLTTKGKVYVNAIV</sequence>
<dbReference type="PANTHER" id="PTHR45698">
    <property type="entry name" value="TRACE AMINE-ASSOCIATED RECEPTOR 19N-RELATED"/>
    <property type="match status" value="1"/>
</dbReference>
<evidence type="ECO:0000313" key="8">
    <source>
        <dbReference type="EnsemblMetazoa" id="XP_011680814"/>
    </source>
</evidence>
<keyword evidence="9" id="KW-1185">Reference proteome</keyword>
<dbReference type="Proteomes" id="UP000007110">
    <property type="component" value="Unassembled WGS sequence"/>
</dbReference>
<reference evidence="8" key="2">
    <citation type="submission" date="2021-01" db="UniProtKB">
        <authorList>
            <consortium name="EnsemblMetazoa"/>
        </authorList>
    </citation>
    <scope>IDENTIFICATION</scope>
</reference>
<keyword evidence="4 6" id="KW-0472">Membrane</keyword>
<dbReference type="PRINTS" id="PR00237">
    <property type="entry name" value="GPCRRHODOPSN"/>
</dbReference>
<dbReference type="FunCoup" id="A0A7M7HM06">
    <property type="interactions" value="43"/>
</dbReference>
<dbReference type="PANTHER" id="PTHR45698:SF1">
    <property type="entry name" value="TRACE AMINE-ASSOCIATED RECEPTOR 13C-LIKE"/>
    <property type="match status" value="1"/>
</dbReference>
<dbReference type="EnsemblMetazoa" id="XM_011682512">
    <property type="protein sequence ID" value="XP_011680814"/>
    <property type="gene ID" value="LOC587893"/>
</dbReference>
<dbReference type="GO" id="GO:0016020">
    <property type="term" value="C:membrane"/>
    <property type="evidence" value="ECO:0007669"/>
    <property type="project" value="UniProtKB-SubCell"/>
</dbReference>
<dbReference type="SMART" id="SM01381">
    <property type="entry name" value="7TM_GPCR_Srsx"/>
    <property type="match status" value="1"/>
</dbReference>
<dbReference type="GeneID" id="587893"/>
<name>A0A7M7HM06_STRPU</name>
<feature type="transmembrane region" description="Helical" evidence="6">
    <location>
        <begin position="106"/>
        <end position="129"/>
    </location>
</feature>
<evidence type="ECO:0000259" key="7">
    <source>
        <dbReference type="PROSITE" id="PS50262"/>
    </source>
</evidence>
<dbReference type="KEGG" id="spu:587893"/>
<dbReference type="PROSITE" id="PS00237">
    <property type="entry name" value="G_PROTEIN_RECEP_F1_1"/>
    <property type="match status" value="1"/>
</dbReference>
<dbReference type="CDD" id="cd00637">
    <property type="entry name" value="7tm_classA_rhodopsin-like"/>
    <property type="match status" value="1"/>
</dbReference>